<gene>
    <name evidence="3" type="ORF">LQ327_31840</name>
</gene>
<comment type="similarity">
    <text evidence="1 2">Belongs to the enoyl-CoA hydratase/isomerase family.</text>
</comment>
<protein>
    <submittedName>
        <fullName evidence="3">Crotonase/enoyl-CoA hydratase family protein</fullName>
    </submittedName>
</protein>
<dbReference type="PANTHER" id="PTHR43802">
    <property type="entry name" value="ENOYL-COA HYDRATASE"/>
    <property type="match status" value="1"/>
</dbReference>
<dbReference type="PANTHER" id="PTHR43802:SF1">
    <property type="entry name" value="IP11341P-RELATED"/>
    <property type="match status" value="1"/>
</dbReference>
<dbReference type="RefSeq" id="WP_230740480.1">
    <property type="nucleotide sequence ID" value="NZ_JAJNDB010000010.1"/>
</dbReference>
<organism evidence="3 4">
    <name type="scientific">Actinomycetospora endophytica</name>
    <dbReference type="NCBI Taxonomy" id="2291215"/>
    <lineage>
        <taxon>Bacteria</taxon>
        <taxon>Bacillati</taxon>
        <taxon>Actinomycetota</taxon>
        <taxon>Actinomycetes</taxon>
        <taxon>Pseudonocardiales</taxon>
        <taxon>Pseudonocardiaceae</taxon>
        <taxon>Actinomycetospora</taxon>
    </lineage>
</organism>
<dbReference type="InterPro" id="IPR014748">
    <property type="entry name" value="Enoyl-CoA_hydra_C"/>
</dbReference>
<evidence type="ECO:0000256" key="2">
    <source>
        <dbReference type="RuleBase" id="RU003707"/>
    </source>
</evidence>
<dbReference type="InterPro" id="IPR029045">
    <property type="entry name" value="ClpP/crotonase-like_dom_sf"/>
</dbReference>
<dbReference type="EMBL" id="JAJNDB010000010">
    <property type="protein sequence ID" value="MCD2197973.1"/>
    <property type="molecule type" value="Genomic_DNA"/>
</dbReference>
<dbReference type="InterPro" id="IPR018376">
    <property type="entry name" value="Enoyl-CoA_hyd/isom_CS"/>
</dbReference>
<dbReference type="Proteomes" id="UP001199469">
    <property type="component" value="Unassembled WGS sequence"/>
</dbReference>
<accession>A0ABS8PI68</accession>
<proteinExistence type="inferred from homology"/>
<dbReference type="NCBIfam" id="NF006100">
    <property type="entry name" value="PRK08252.1"/>
    <property type="match status" value="1"/>
</dbReference>
<dbReference type="Pfam" id="PF00378">
    <property type="entry name" value="ECH_1"/>
    <property type="match status" value="1"/>
</dbReference>
<dbReference type="Gene3D" id="1.10.12.10">
    <property type="entry name" value="Lyase 2-enoyl-coa Hydratase, Chain A, domain 2"/>
    <property type="match status" value="1"/>
</dbReference>
<dbReference type="PROSITE" id="PS00166">
    <property type="entry name" value="ENOYL_COA_HYDRATASE"/>
    <property type="match status" value="1"/>
</dbReference>
<sequence length="259" mass="26486">MTTGADASPVRIDRPGHGVLVITLDRPSKRNAVDGRTSRALAAALDDLDGDPDLAVGVLTGAGGTFCAGMDLAAFLDGDAPEVPGRGFGGLTEAPPSKPLVAAVEGYALAGGCELVLACDLVVAAEDATFGLPEVGLGLIAGSGGLLRLPHRIPRAKAAELALTGDRFTATDAHGWGLVNRLVAPGTAQDAAVELATRIARNAPLALAATKRLLAASDLPPDEAWARQRTELHAIKATADAQEGARAFAEKRLPRWTAT</sequence>
<evidence type="ECO:0000256" key="1">
    <source>
        <dbReference type="ARBA" id="ARBA00005254"/>
    </source>
</evidence>
<evidence type="ECO:0000313" key="4">
    <source>
        <dbReference type="Proteomes" id="UP001199469"/>
    </source>
</evidence>
<dbReference type="InterPro" id="IPR001753">
    <property type="entry name" value="Enoyl-CoA_hydra/iso"/>
</dbReference>
<dbReference type="CDD" id="cd06558">
    <property type="entry name" value="crotonase-like"/>
    <property type="match status" value="1"/>
</dbReference>
<keyword evidence="4" id="KW-1185">Reference proteome</keyword>
<evidence type="ECO:0000313" key="3">
    <source>
        <dbReference type="EMBL" id="MCD2197973.1"/>
    </source>
</evidence>
<dbReference type="Gene3D" id="3.90.226.10">
    <property type="entry name" value="2-enoyl-CoA Hydratase, Chain A, domain 1"/>
    <property type="match status" value="1"/>
</dbReference>
<name>A0ABS8PI68_9PSEU</name>
<reference evidence="3 4" key="1">
    <citation type="submission" date="2021-11" db="EMBL/GenBank/DDBJ databases">
        <title>Draft genome sequence of Actinomycetospora sp. SF1 isolated from the rhizosphere soil.</title>
        <authorList>
            <person name="Duangmal K."/>
            <person name="Chantavorakit T."/>
        </authorList>
    </citation>
    <scope>NUCLEOTIDE SEQUENCE [LARGE SCALE GENOMIC DNA]</scope>
    <source>
        <strain evidence="3 4">TBRC 5722</strain>
    </source>
</reference>
<comment type="caution">
    <text evidence="3">The sequence shown here is derived from an EMBL/GenBank/DDBJ whole genome shotgun (WGS) entry which is preliminary data.</text>
</comment>
<dbReference type="SUPFAM" id="SSF52096">
    <property type="entry name" value="ClpP/crotonase"/>
    <property type="match status" value="1"/>
</dbReference>